<dbReference type="OrthoDB" id="2360307at2759"/>
<keyword evidence="3" id="KW-1185">Reference proteome</keyword>
<gene>
    <name evidence="2" type="ORF">CU098_005756</name>
</gene>
<feature type="signal peptide" evidence="1">
    <location>
        <begin position="1"/>
        <end position="21"/>
    </location>
</feature>
<dbReference type="AlphaFoldDB" id="A0A367J0A3"/>
<keyword evidence="1" id="KW-0732">Signal</keyword>
<feature type="chain" id="PRO_5017033272" description="Lipid-binding serum glycoprotein N-terminal domain-containing protein" evidence="1">
    <location>
        <begin position="22"/>
        <end position="240"/>
    </location>
</feature>
<accession>A0A367J0A3</accession>
<dbReference type="Proteomes" id="UP000253551">
    <property type="component" value="Unassembled WGS sequence"/>
</dbReference>
<sequence length="240" mass="25760">MKFQFASLLLFLLAVIVSTSASPINERDIESPLVQLAERGRSFPVKPDDTLVVDIMAAVKAQLKVDVFAQITATFCEKLKASLDIKAKILGGIISIGDLKIKAIQSAVIKKLKVRLDADIEADVKADVYVPLEADLRKLLGSSPLTETELLKILVDIEVKAKALVKVALPKINVDLKAKIDEELSVAIKKAEVNIPLIADVQISADIDESATLDACINVAAKACLAINVDAEAKVILKGL</sequence>
<evidence type="ECO:0000256" key="1">
    <source>
        <dbReference type="SAM" id="SignalP"/>
    </source>
</evidence>
<dbReference type="EMBL" id="PJQM01004771">
    <property type="protein sequence ID" value="RCH83364.1"/>
    <property type="molecule type" value="Genomic_DNA"/>
</dbReference>
<dbReference type="STRING" id="4846.A0A367J0A3"/>
<comment type="caution">
    <text evidence="2">The sequence shown here is derived from an EMBL/GenBank/DDBJ whole genome shotgun (WGS) entry which is preliminary data.</text>
</comment>
<proteinExistence type="predicted"/>
<organism evidence="2 3">
    <name type="scientific">Rhizopus stolonifer</name>
    <name type="common">Rhizopus nigricans</name>
    <dbReference type="NCBI Taxonomy" id="4846"/>
    <lineage>
        <taxon>Eukaryota</taxon>
        <taxon>Fungi</taxon>
        <taxon>Fungi incertae sedis</taxon>
        <taxon>Mucoromycota</taxon>
        <taxon>Mucoromycotina</taxon>
        <taxon>Mucoromycetes</taxon>
        <taxon>Mucorales</taxon>
        <taxon>Mucorineae</taxon>
        <taxon>Rhizopodaceae</taxon>
        <taxon>Rhizopus</taxon>
    </lineage>
</organism>
<evidence type="ECO:0000313" key="3">
    <source>
        <dbReference type="Proteomes" id="UP000253551"/>
    </source>
</evidence>
<evidence type="ECO:0008006" key="4">
    <source>
        <dbReference type="Google" id="ProtNLM"/>
    </source>
</evidence>
<evidence type="ECO:0000313" key="2">
    <source>
        <dbReference type="EMBL" id="RCH83364.1"/>
    </source>
</evidence>
<protein>
    <recommendedName>
        <fullName evidence="4">Lipid-binding serum glycoprotein N-terminal domain-containing protein</fullName>
    </recommendedName>
</protein>
<reference evidence="2 3" key="1">
    <citation type="journal article" date="2018" name="G3 (Bethesda)">
        <title>Phylogenetic and Phylogenomic Definition of Rhizopus Species.</title>
        <authorList>
            <person name="Gryganskyi A.P."/>
            <person name="Golan J."/>
            <person name="Dolatabadi S."/>
            <person name="Mondo S."/>
            <person name="Robb S."/>
            <person name="Idnurm A."/>
            <person name="Muszewska A."/>
            <person name="Steczkiewicz K."/>
            <person name="Masonjones S."/>
            <person name="Liao H.L."/>
            <person name="Gajdeczka M.T."/>
            <person name="Anike F."/>
            <person name="Vuek A."/>
            <person name="Anishchenko I.M."/>
            <person name="Voigt K."/>
            <person name="de Hoog G.S."/>
            <person name="Smith M.E."/>
            <person name="Heitman J."/>
            <person name="Vilgalys R."/>
            <person name="Stajich J.E."/>
        </authorList>
    </citation>
    <scope>NUCLEOTIDE SEQUENCE [LARGE SCALE GENOMIC DNA]</scope>
    <source>
        <strain evidence="2 3">LSU 92-RS-03</strain>
    </source>
</reference>
<name>A0A367J0A3_RHIST</name>